<organism evidence="2 3">
    <name type="scientific">Rhodococcus opacus</name>
    <name type="common">Nocardia opaca</name>
    <dbReference type="NCBI Taxonomy" id="37919"/>
    <lineage>
        <taxon>Bacteria</taxon>
        <taxon>Bacillati</taxon>
        <taxon>Actinomycetota</taxon>
        <taxon>Actinomycetes</taxon>
        <taxon>Mycobacteriales</taxon>
        <taxon>Nocardiaceae</taxon>
        <taxon>Rhodococcus</taxon>
    </lineage>
</organism>
<dbReference type="Gene3D" id="3.40.50.1820">
    <property type="entry name" value="alpha/beta hydrolase"/>
    <property type="match status" value="1"/>
</dbReference>
<accession>A0A076EGY7</accession>
<dbReference type="Pfam" id="PF12146">
    <property type="entry name" value="Hydrolase_4"/>
    <property type="match status" value="1"/>
</dbReference>
<dbReference type="InterPro" id="IPR053145">
    <property type="entry name" value="AB_hydrolase_Est10"/>
</dbReference>
<dbReference type="EMBL" id="CP008947">
    <property type="protein sequence ID" value="AII05475.1"/>
    <property type="molecule type" value="Genomic_DNA"/>
</dbReference>
<evidence type="ECO:0000313" key="2">
    <source>
        <dbReference type="EMBL" id="AII05475.1"/>
    </source>
</evidence>
<sequence>MPDTEITFDSGAVTYYGSLRTPDHANGSAPAALLLAGSGPTDRNGDSALLPGDIGTLRHLADVLEQHGISSLRYDKIGSGETALGPYEVEEVGGLGFTTFVDAASAGLDFLAAQPGVDPSKLIVIGHSDGGLVALALATAEDESRVRAVGLLEPLSVRLLDLLTTQIHGQLDAVVGTGQLPVELADELRLALADTVESLRTSGTIPDDLPEPLQNAGLVHANAKALAEEDALDPRALAARLPAGFPVLTSCSAKDIQVQLADVDGLNDALAHTALTPVRMTNANHVLKDVGDRPSTGPDYVEPLPYSAEFTEPFGRWIAAL</sequence>
<dbReference type="RefSeq" id="WP_128639468.1">
    <property type="nucleotide sequence ID" value="NZ_CP008947.1"/>
</dbReference>
<name>A0A076EGY7_RHOOP</name>
<dbReference type="SUPFAM" id="SSF53474">
    <property type="entry name" value="alpha/beta-Hydrolases"/>
    <property type="match status" value="1"/>
</dbReference>
<dbReference type="GO" id="GO:0052689">
    <property type="term" value="F:carboxylic ester hydrolase activity"/>
    <property type="evidence" value="ECO:0007669"/>
    <property type="project" value="TreeGrafter"/>
</dbReference>
<protein>
    <recommendedName>
        <fullName evidence="1">Serine aminopeptidase S33 domain-containing protein</fullName>
    </recommendedName>
</protein>
<dbReference type="InterPro" id="IPR022742">
    <property type="entry name" value="Hydrolase_4"/>
</dbReference>
<feature type="domain" description="Serine aminopeptidase S33" evidence="1">
    <location>
        <begin position="55"/>
        <end position="150"/>
    </location>
</feature>
<gene>
    <name evidence="2" type="ORF">EP51_12910</name>
</gene>
<dbReference type="eggNOG" id="COG1073">
    <property type="taxonomic scope" value="Bacteria"/>
</dbReference>
<dbReference type="InterPro" id="IPR029058">
    <property type="entry name" value="AB_hydrolase_fold"/>
</dbReference>
<reference evidence="2 3" key="1">
    <citation type="submission" date="2014-07" db="EMBL/GenBank/DDBJ databases">
        <title>Genome Sequence of Rhodococcus opacus Strain R7, a Biodegrader of Mono- and Polycyclic Aromatic Hydrocarbons.</title>
        <authorList>
            <person name="Di Gennaro P."/>
            <person name="Zampolli J."/>
            <person name="Presti I."/>
            <person name="Cappelletti M."/>
            <person name="D'Ursi P."/>
            <person name="Orro A."/>
            <person name="Mezzelani A."/>
            <person name="Milanesi L."/>
        </authorList>
    </citation>
    <scope>NUCLEOTIDE SEQUENCE [LARGE SCALE GENOMIC DNA]</scope>
    <source>
        <strain evidence="2 3">R7</strain>
    </source>
</reference>
<evidence type="ECO:0000313" key="3">
    <source>
        <dbReference type="Proteomes" id="UP000028488"/>
    </source>
</evidence>
<dbReference type="AlphaFoldDB" id="A0A076EGY7"/>
<dbReference type="PANTHER" id="PTHR43265:SF1">
    <property type="entry name" value="ESTERASE ESTD"/>
    <property type="match status" value="1"/>
</dbReference>
<proteinExistence type="predicted"/>
<dbReference type="PANTHER" id="PTHR43265">
    <property type="entry name" value="ESTERASE ESTD"/>
    <property type="match status" value="1"/>
</dbReference>
<dbReference type="Proteomes" id="UP000028488">
    <property type="component" value="Chromosome"/>
</dbReference>
<evidence type="ECO:0000259" key="1">
    <source>
        <dbReference type="Pfam" id="PF12146"/>
    </source>
</evidence>